<keyword evidence="2" id="KW-1185">Reference proteome</keyword>
<sequence>MDHNDLMITASIIDSIAGLYAGRQQKRNHSLAELIPAIASNKAVSREQNRLKSHDLNVFRFFNPGETTHSRLLAYFLDPRASHGQGPLFLVEFLRLLKISQPDSASASPWIVTAEIGRVDVLIKRMFPHTVVVIENKSNYAYDQPNQLYRYWYQEIYRKQLERHAPSYDLINPSKNHYRIVYLSPESWKQADKQSVSKPSNLSAELPETVPENIIEHHLFKDLVTEWLKNSLALIAPDNHRLREFTEQYIQFWHSN</sequence>
<dbReference type="RefSeq" id="WP_270127836.1">
    <property type="nucleotide sequence ID" value="NZ_CP115396.1"/>
</dbReference>
<dbReference type="Proteomes" id="UP001211872">
    <property type="component" value="Chromosome"/>
</dbReference>
<dbReference type="EMBL" id="CP115396">
    <property type="protein sequence ID" value="WBO85239.1"/>
    <property type="molecule type" value="Genomic_DNA"/>
</dbReference>
<evidence type="ECO:0000313" key="2">
    <source>
        <dbReference type="Proteomes" id="UP001211872"/>
    </source>
</evidence>
<reference evidence="1 2" key="1">
    <citation type="journal article" date="2011" name="Int. J. Syst. Evol. Microbiol.">
        <title>Hymenobacter yonginensis sp. nov., isolated from a mesotrophic artificial lake.</title>
        <authorList>
            <person name="Joung Y."/>
            <person name="Cho S.H."/>
            <person name="Kim H."/>
            <person name="Kim S.B."/>
            <person name="Joh K."/>
        </authorList>
    </citation>
    <scope>NUCLEOTIDE SEQUENCE [LARGE SCALE GENOMIC DNA]</scope>
    <source>
        <strain evidence="1 2">KCTC 22745</strain>
    </source>
</reference>
<proteinExistence type="predicted"/>
<organism evidence="1 2">
    <name type="scientific">Hymenobacter yonginensis</name>
    <dbReference type="NCBI Taxonomy" id="748197"/>
    <lineage>
        <taxon>Bacteria</taxon>
        <taxon>Pseudomonadati</taxon>
        <taxon>Bacteroidota</taxon>
        <taxon>Cytophagia</taxon>
        <taxon>Cytophagales</taxon>
        <taxon>Hymenobacteraceae</taxon>
        <taxon>Hymenobacter</taxon>
    </lineage>
</organism>
<accession>A0ABY7PQQ5</accession>
<gene>
    <name evidence="1" type="ORF">O9Z63_03120</name>
</gene>
<name>A0ABY7PQQ5_9BACT</name>
<protein>
    <submittedName>
        <fullName evidence="1">PD-(D/E)XK nuclease family protein</fullName>
    </submittedName>
</protein>
<evidence type="ECO:0000313" key="1">
    <source>
        <dbReference type="EMBL" id="WBO85239.1"/>
    </source>
</evidence>
<dbReference type="InterPro" id="IPR029470">
    <property type="entry name" value="PDDEXK_4"/>
</dbReference>
<dbReference type="Pfam" id="PF14281">
    <property type="entry name" value="PDDEXK_4"/>
    <property type="match status" value="1"/>
</dbReference>